<proteinExistence type="predicted"/>
<protein>
    <recommendedName>
        <fullName evidence="3">Thioredoxin domain-containing protein</fullName>
    </recommendedName>
</protein>
<keyword evidence="2" id="KW-1185">Reference proteome</keyword>
<dbReference type="InterPro" id="IPR036249">
    <property type="entry name" value="Thioredoxin-like_sf"/>
</dbReference>
<evidence type="ECO:0000313" key="1">
    <source>
        <dbReference type="EMBL" id="GAQ88462.1"/>
    </source>
</evidence>
<dbReference type="EMBL" id="DF237379">
    <property type="protein sequence ID" value="GAQ88462.1"/>
    <property type="molecule type" value="Genomic_DNA"/>
</dbReference>
<reference evidence="1 2" key="1">
    <citation type="journal article" date="2014" name="Nat. Commun.">
        <title>Klebsormidium flaccidum genome reveals primary factors for plant terrestrial adaptation.</title>
        <authorList>
            <person name="Hori K."/>
            <person name="Maruyama F."/>
            <person name="Fujisawa T."/>
            <person name="Togashi T."/>
            <person name="Yamamoto N."/>
            <person name="Seo M."/>
            <person name="Sato S."/>
            <person name="Yamada T."/>
            <person name="Mori H."/>
            <person name="Tajima N."/>
            <person name="Moriyama T."/>
            <person name="Ikeuchi M."/>
            <person name="Watanabe M."/>
            <person name="Wada H."/>
            <person name="Kobayashi K."/>
            <person name="Saito M."/>
            <person name="Masuda T."/>
            <person name="Sasaki-Sekimoto Y."/>
            <person name="Mashiguchi K."/>
            <person name="Awai K."/>
            <person name="Shimojima M."/>
            <person name="Masuda S."/>
            <person name="Iwai M."/>
            <person name="Nobusawa T."/>
            <person name="Narise T."/>
            <person name="Kondo S."/>
            <person name="Saito H."/>
            <person name="Sato R."/>
            <person name="Murakawa M."/>
            <person name="Ihara Y."/>
            <person name="Oshima-Yamada Y."/>
            <person name="Ohtaka K."/>
            <person name="Satoh M."/>
            <person name="Sonobe K."/>
            <person name="Ishii M."/>
            <person name="Ohtani R."/>
            <person name="Kanamori-Sato M."/>
            <person name="Honoki R."/>
            <person name="Miyazaki D."/>
            <person name="Mochizuki H."/>
            <person name="Umetsu J."/>
            <person name="Higashi K."/>
            <person name="Shibata D."/>
            <person name="Kamiya Y."/>
            <person name="Sato N."/>
            <person name="Nakamura Y."/>
            <person name="Tabata S."/>
            <person name="Ida S."/>
            <person name="Kurokawa K."/>
            <person name="Ohta H."/>
        </authorList>
    </citation>
    <scope>NUCLEOTIDE SEQUENCE [LARGE SCALE GENOMIC DNA]</scope>
    <source>
        <strain evidence="1 2">NIES-2285</strain>
    </source>
</reference>
<evidence type="ECO:0000313" key="2">
    <source>
        <dbReference type="Proteomes" id="UP000054558"/>
    </source>
</evidence>
<dbReference type="AlphaFoldDB" id="A0A1Y1IEQ7"/>
<accession>A0A1Y1IEQ7</accession>
<dbReference type="SUPFAM" id="SSF52833">
    <property type="entry name" value="Thioredoxin-like"/>
    <property type="match status" value="1"/>
</dbReference>
<dbReference type="Gene3D" id="3.40.30.10">
    <property type="entry name" value="Glutaredoxin"/>
    <property type="match status" value="1"/>
</dbReference>
<name>A0A1Y1IEQ7_KLENI</name>
<evidence type="ECO:0008006" key="3">
    <source>
        <dbReference type="Google" id="ProtNLM"/>
    </source>
</evidence>
<organism evidence="1 2">
    <name type="scientific">Klebsormidium nitens</name>
    <name type="common">Green alga</name>
    <name type="synonym">Ulothrix nitens</name>
    <dbReference type="NCBI Taxonomy" id="105231"/>
    <lineage>
        <taxon>Eukaryota</taxon>
        <taxon>Viridiplantae</taxon>
        <taxon>Streptophyta</taxon>
        <taxon>Klebsormidiophyceae</taxon>
        <taxon>Klebsormidiales</taxon>
        <taxon>Klebsormidiaceae</taxon>
        <taxon>Klebsormidium</taxon>
    </lineage>
</organism>
<gene>
    <name evidence="1" type="ORF">KFL_004300130</name>
</gene>
<sequence>MTMPEKVILSPEDPLAWLQKQISSRPLTGLLFEKGPWCPWCVHEVKQWMGQLQRLQGLGGALLIVTAQSQEKLVDSPADWGRPEVPVISDPINILATEMGIAVEKRAMLPSLQPIYEAYKDGVNQVGFVFFNQSGEEVVGWGATPTENNLGGSLDRPVPAQVMDFLERKLLQPRPQPRGHDLNNKVKLTIQVKAKPIVEEAEPDFAAIELDDYAQVVEDVFDALPQDLQALVLKEKRLPQSSRRLTAEM</sequence>
<dbReference type="Proteomes" id="UP000054558">
    <property type="component" value="Unassembled WGS sequence"/>
</dbReference>